<dbReference type="Proteomes" id="UP001190700">
    <property type="component" value="Unassembled WGS sequence"/>
</dbReference>
<comment type="caution">
    <text evidence="2">The sequence shown here is derived from an EMBL/GenBank/DDBJ whole genome shotgun (WGS) entry which is preliminary data.</text>
</comment>
<evidence type="ECO:0000313" key="2">
    <source>
        <dbReference type="EMBL" id="KAK3279056.1"/>
    </source>
</evidence>
<dbReference type="EMBL" id="LGRX02005149">
    <property type="protein sequence ID" value="KAK3279056.1"/>
    <property type="molecule type" value="Genomic_DNA"/>
</dbReference>
<keyword evidence="3" id="KW-1185">Reference proteome</keyword>
<organism evidence="2 3">
    <name type="scientific">Cymbomonas tetramitiformis</name>
    <dbReference type="NCBI Taxonomy" id="36881"/>
    <lineage>
        <taxon>Eukaryota</taxon>
        <taxon>Viridiplantae</taxon>
        <taxon>Chlorophyta</taxon>
        <taxon>Pyramimonadophyceae</taxon>
        <taxon>Pyramimonadales</taxon>
        <taxon>Pyramimonadaceae</taxon>
        <taxon>Cymbomonas</taxon>
    </lineage>
</organism>
<name>A0AAE0GJ88_9CHLO</name>
<accession>A0AAE0GJ88</accession>
<feature type="region of interest" description="Disordered" evidence="1">
    <location>
        <begin position="60"/>
        <end position="84"/>
    </location>
</feature>
<reference evidence="2 3" key="1">
    <citation type="journal article" date="2015" name="Genome Biol. Evol.">
        <title>Comparative Genomics of a Bacterivorous Green Alga Reveals Evolutionary Causalities and Consequences of Phago-Mixotrophic Mode of Nutrition.</title>
        <authorList>
            <person name="Burns J.A."/>
            <person name="Paasch A."/>
            <person name="Narechania A."/>
            <person name="Kim E."/>
        </authorList>
    </citation>
    <scope>NUCLEOTIDE SEQUENCE [LARGE SCALE GENOMIC DNA]</scope>
    <source>
        <strain evidence="2 3">PLY_AMNH</strain>
    </source>
</reference>
<protein>
    <submittedName>
        <fullName evidence="2">Uncharacterized protein</fullName>
    </submittedName>
</protein>
<feature type="region of interest" description="Disordered" evidence="1">
    <location>
        <begin position="164"/>
        <end position="189"/>
    </location>
</feature>
<sequence>MSEGWKELQSKFRAVYSAVDVEQKIIKEKCKDEKSLAEGQVMMLETNCSILEREISEQQASIDSFEEESEEHSKPNQRPADASISVRSVEEVALELGQAREEVARLEVLARNVTAQIAAAKEALGKGGDEALLAETQVMVLEPSLAMLEEERGIHKEAEERLASELADVKVGPKSDDSDKGPDRQKDAQTELRRLQDLLKAAEHQLEAAKQELHFPARLGWRPWVGAGIW</sequence>
<gene>
    <name evidence="2" type="ORF">CYMTET_13042</name>
</gene>
<proteinExistence type="predicted"/>
<evidence type="ECO:0000313" key="3">
    <source>
        <dbReference type="Proteomes" id="UP001190700"/>
    </source>
</evidence>
<dbReference type="AlphaFoldDB" id="A0AAE0GJ88"/>
<evidence type="ECO:0000256" key="1">
    <source>
        <dbReference type="SAM" id="MobiDB-lite"/>
    </source>
</evidence>